<keyword evidence="2" id="KW-1185">Reference proteome</keyword>
<gene>
    <name evidence="1" type="ORF">GTU67_07255</name>
</gene>
<dbReference type="AlphaFoldDB" id="A0A842HQ16"/>
<organism evidence="1 2">
    <name type="scientific">Pusillimonas minor</name>
    <dbReference type="NCBI Taxonomy" id="2697024"/>
    <lineage>
        <taxon>Bacteria</taxon>
        <taxon>Pseudomonadati</taxon>
        <taxon>Pseudomonadota</taxon>
        <taxon>Betaproteobacteria</taxon>
        <taxon>Burkholderiales</taxon>
        <taxon>Alcaligenaceae</taxon>
        <taxon>Pusillimonas</taxon>
    </lineage>
</organism>
<dbReference type="Proteomes" id="UP000545386">
    <property type="component" value="Unassembled WGS sequence"/>
</dbReference>
<dbReference type="RefSeq" id="WP_185779429.1">
    <property type="nucleotide sequence ID" value="NZ_JACJUU010000004.1"/>
</dbReference>
<name>A0A842HQ16_9BURK</name>
<sequence>MSKRMSRAEARELRIELLRARAAIERQNLRKYSAGLANDLSPGNLVRGVLPRGLGQGGAGNLLMQGVGLLTRYPFLVSSVTGLLSGRGRGKAGKRLFRALLGGLLGWQALRMARRNKSSGAG</sequence>
<accession>A0A842HQ16</accession>
<evidence type="ECO:0008006" key="3">
    <source>
        <dbReference type="Google" id="ProtNLM"/>
    </source>
</evidence>
<dbReference type="EMBL" id="JACJUU010000004">
    <property type="protein sequence ID" value="MBC2769708.1"/>
    <property type="molecule type" value="Genomic_DNA"/>
</dbReference>
<reference evidence="1 2" key="1">
    <citation type="submission" date="2020-08" db="EMBL/GenBank/DDBJ databases">
        <title>Paraeoetvoesia sp. YC-7-48 draft genome sequence.</title>
        <authorList>
            <person name="Yao L."/>
        </authorList>
    </citation>
    <scope>NUCLEOTIDE SEQUENCE [LARGE SCALE GENOMIC DNA]</scope>
    <source>
        <strain evidence="2">YC-7-48</strain>
    </source>
</reference>
<evidence type="ECO:0000313" key="1">
    <source>
        <dbReference type="EMBL" id="MBC2769708.1"/>
    </source>
</evidence>
<proteinExistence type="predicted"/>
<evidence type="ECO:0000313" key="2">
    <source>
        <dbReference type="Proteomes" id="UP000545386"/>
    </source>
</evidence>
<protein>
    <recommendedName>
        <fullName evidence="3">DUF3318 domain-containing protein</fullName>
    </recommendedName>
</protein>
<comment type="caution">
    <text evidence="1">The sequence shown here is derived from an EMBL/GenBank/DDBJ whole genome shotgun (WGS) entry which is preliminary data.</text>
</comment>